<organism evidence="1 2">
    <name type="scientific">Portunus trituberculatus</name>
    <name type="common">Swimming crab</name>
    <name type="synonym">Neptunus trituberculatus</name>
    <dbReference type="NCBI Taxonomy" id="210409"/>
    <lineage>
        <taxon>Eukaryota</taxon>
        <taxon>Metazoa</taxon>
        <taxon>Ecdysozoa</taxon>
        <taxon>Arthropoda</taxon>
        <taxon>Crustacea</taxon>
        <taxon>Multicrustacea</taxon>
        <taxon>Malacostraca</taxon>
        <taxon>Eumalacostraca</taxon>
        <taxon>Eucarida</taxon>
        <taxon>Decapoda</taxon>
        <taxon>Pleocyemata</taxon>
        <taxon>Brachyura</taxon>
        <taxon>Eubrachyura</taxon>
        <taxon>Portunoidea</taxon>
        <taxon>Portunidae</taxon>
        <taxon>Portuninae</taxon>
        <taxon>Portunus</taxon>
    </lineage>
</organism>
<proteinExistence type="predicted"/>
<dbReference type="Proteomes" id="UP000324222">
    <property type="component" value="Unassembled WGS sequence"/>
</dbReference>
<comment type="caution">
    <text evidence="1">The sequence shown here is derived from an EMBL/GenBank/DDBJ whole genome shotgun (WGS) entry which is preliminary data.</text>
</comment>
<evidence type="ECO:0000313" key="2">
    <source>
        <dbReference type="Proteomes" id="UP000324222"/>
    </source>
</evidence>
<gene>
    <name evidence="1" type="ORF">E2C01_082064</name>
</gene>
<dbReference type="AlphaFoldDB" id="A0A5B7J2S9"/>
<evidence type="ECO:0000313" key="1">
    <source>
        <dbReference type="EMBL" id="MPC87208.1"/>
    </source>
</evidence>
<accession>A0A5B7J2S9</accession>
<keyword evidence="2" id="KW-1185">Reference proteome</keyword>
<dbReference type="EMBL" id="VSRR010073811">
    <property type="protein sequence ID" value="MPC87208.1"/>
    <property type="molecule type" value="Genomic_DNA"/>
</dbReference>
<reference evidence="1 2" key="1">
    <citation type="submission" date="2019-05" db="EMBL/GenBank/DDBJ databases">
        <title>Another draft genome of Portunus trituberculatus and its Hox gene families provides insights of decapod evolution.</title>
        <authorList>
            <person name="Jeong J.-H."/>
            <person name="Song I."/>
            <person name="Kim S."/>
            <person name="Choi T."/>
            <person name="Kim D."/>
            <person name="Ryu S."/>
            <person name="Kim W."/>
        </authorList>
    </citation>
    <scope>NUCLEOTIDE SEQUENCE [LARGE SCALE GENOMIC DNA]</scope>
    <source>
        <tissue evidence="1">Muscle</tissue>
    </source>
</reference>
<sequence>MRENGKKREKREKHLSAAPLLLHLAVKAHLSPSHSPTRVFQHRHDKGHFLSFRFMIGLSRQMRQTDTQTQTAKG</sequence>
<name>A0A5B7J2S9_PORTR</name>
<protein>
    <submittedName>
        <fullName evidence="1">Uncharacterized protein</fullName>
    </submittedName>
</protein>